<evidence type="ECO:0000256" key="1">
    <source>
        <dbReference type="ARBA" id="ARBA00022679"/>
    </source>
</evidence>
<keyword evidence="1" id="KW-0808">Transferase</keyword>
<feature type="non-terminal residue" evidence="5">
    <location>
        <position position="146"/>
    </location>
</feature>
<evidence type="ECO:0000256" key="3">
    <source>
        <dbReference type="SAM" id="MobiDB-lite"/>
    </source>
</evidence>
<feature type="compositionally biased region" description="Polar residues" evidence="3">
    <location>
        <begin position="53"/>
        <end position="63"/>
    </location>
</feature>
<dbReference type="InterPro" id="IPR040234">
    <property type="entry name" value="QC/QCL"/>
</dbReference>
<feature type="signal peptide" evidence="4">
    <location>
        <begin position="1"/>
        <end position="26"/>
    </location>
</feature>
<dbReference type="GO" id="GO:0008270">
    <property type="term" value="F:zinc ion binding"/>
    <property type="evidence" value="ECO:0007669"/>
    <property type="project" value="TreeGrafter"/>
</dbReference>
<evidence type="ECO:0000313" key="5">
    <source>
        <dbReference type="EMBL" id="TFY73121.1"/>
    </source>
</evidence>
<feature type="region of interest" description="Disordered" evidence="3">
    <location>
        <begin position="43"/>
        <end position="67"/>
    </location>
</feature>
<evidence type="ECO:0000256" key="2">
    <source>
        <dbReference type="ARBA" id="ARBA00023315"/>
    </source>
</evidence>
<name>A0A4Y9ZH20_9AGAM</name>
<evidence type="ECO:0000313" key="6">
    <source>
        <dbReference type="Proteomes" id="UP000298061"/>
    </source>
</evidence>
<accession>A0A4Y9ZH20</accession>
<dbReference type="EMBL" id="SFCI01003280">
    <property type="protein sequence ID" value="TFY73121.1"/>
    <property type="molecule type" value="Genomic_DNA"/>
</dbReference>
<sequence>MRRPPPPPFHVLIFCAVLLFAPWVFAVRYVEERELPALSASSLPALANSPDPTTNLDPSNPDSHLSKILIPRAPDTENNTLVRNYLASTLRALDWHIEEDPFIADTPEGPKHFTNLIATKDPDAPRRIALAAHFDSKFFATYPMNQ</sequence>
<organism evidence="5 6">
    <name type="scientific">Hericium alpestre</name>
    <dbReference type="NCBI Taxonomy" id="135208"/>
    <lineage>
        <taxon>Eukaryota</taxon>
        <taxon>Fungi</taxon>
        <taxon>Dikarya</taxon>
        <taxon>Basidiomycota</taxon>
        <taxon>Agaricomycotina</taxon>
        <taxon>Agaricomycetes</taxon>
        <taxon>Russulales</taxon>
        <taxon>Hericiaceae</taxon>
        <taxon>Hericium</taxon>
    </lineage>
</organism>
<proteinExistence type="predicted"/>
<evidence type="ECO:0000256" key="4">
    <source>
        <dbReference type="SAM" id="SignalP"/>
    </source>
</evidence>
<dbReference type="PANTHER" id="PTHR12283">
    <property type="entry name" value="GLUTAMINYL-PEPTIDE CYCLOTRANSFERASE"/>
    <property type="match status" value="1"/>
</dbReference>
<gene>
    <name evidence="5" type="ORF">EWM64_g10892</name>
</gene>
<dbReference type="Gene3D" id="3.40.630.10">
    <property type="entry name" value="Zn peptidases"/>
    <property type="match status" value="1"/>
</dbReference>
<comment type="caution">
    <text evidence="5">The sequence shown here is derived from an EMBL/GenBank/DDBJ whole genome shotgun (WGS) entry which is preliminary data.</text>
</comment>
<dbReference type="OrthoDB" id="3907302at2759"/>
<dbReference type="AlphaFoldDB" id="A0A4Y9ZH20"/>
<protein>
    <recommendedName>
        <fullName evidence="7">Peptide hydrolase</fullName>
    </recommendedName>
</protein>
<keyword evidence="2" id="KW-0012">Acyltransferase</keyword>
<dbReference type="STRING" id="135208.A0A4Y9ZH20"/>
<dbReference type="Proteomes" id="UP000298061">
    <property type="component" value="Unassembled WGS sequence"/>
</dbReference>
<dbReference type="GO" id="GO:0016603">
    <property type="term" value="F:glutaminyl-peptide cyclotransferase activity"/>
    <property type="evidence" value="ECO:0007669"/>
    <property type="project" value="TreeGrafter"/>
</dbReference>
<keyword evidence="4" id="KW-0732">Signal</keyword>
<evidence type="ECO:0008006" key="7">
    <source>
        <dbReference type="Google" id="ProtNLM"/>
    </source>
</evidence>
<feature type="compositionally biased region" description="Low complexity" evidence="3">
    <location>
        <begin position="43"/>
        <end position="52"/>
    </location>
</feature>
<dbReference type="SUPFAM" id="SSF53187">
    <property type="entry name" value="Zn-dependent exopeptidases"/>
    <property type="match status" value="1"/>
</dbReference>
<keyword evidence="6" id="KW-1185">Reference proteome</keyword>
<feature type="chain" id="PRO_5021362009" description="Peptide hydrolase" evidence="4">
    <location>
        <begin position="27"/>
        <end position="146"/>
    </location>
</feature>
<dbReference type="PANTHER" id="PTHR12283:SF6">
    <property type="entry name" value="GLUTAMINYL-PEPTIDE CYCLOTRANSFERASE-RELATED"/>
    <property type="match status" value="1"/>
</dbReference>
<reference evidence="5 6" key="1">
    <citation type="submission" date="2019-02" db="EMBL/GenBank/DDBJ databases">
        <title>Genome sequencing of the rare red list fungi Hericium alpestre (H. flagellum).</title>
        <authorList>
            <person name="Buettner E."/>
            <person name="Kellner H."/>
        </authorList>
    </citation>
    <scope>NUCLEOTIDE SEQUENCE [LARGE SCALE GENOMIC DNA]</scope>
    <source>
        <strain evidence="5 6">DSM 108284</strain>
    </source>
</reference>